<gene>
    <name evidence="9" type="ORF">QYE76_048506</name>
</gene>
<dbReference type="GO" id="GO:0004519">
    <property type="term" value="F:endonuclease activity"/>
    <property type="evidence" value="ECO:0007669"/>
    <property type="project" value="UniProtKB-KW"/>
</dbReference>
<dbReference type="EMBL" id="JAUUTY010000003">
    <property type="protein sequence ID" value="KAK1660347.1"/>
    <property type="molecule type" value="Genomic_DNA"/>
</dbReference>
<protein>
    <recommendedName>
        <fullName evidence="8">Reverse transcriptase RNase H-like domain-containing protein</fullName>
    </recommendedName>
</protein>
<feature type="region of interest" description="Disordered" evidence="7">
    <location>
        <begin position="446"/>
        <end position="471"/>
    </location>
</feature>
<keyword evidence="10" id="KW-1185">Reference proteome</keyword>
<feature type="domain" description="Reverse transcriptase RNase H-like" evidence="8">
    <location>
        <begin position="211"/>
        <end position="289"/>
    </location>
</feature>
<proteinExistence type="predicted"/>
<dbReference type="AlphaFoldDB" id="A0AAD8SMR7"/>
<dbReference type="InterPro" id="IPR041373">
    <property type="entry name" value="RT_RNaseH"/>
</dbReference>
<evidence type="ECO:0000259" key="8">
    <source>
        <dbReference type="Pfam" id="PF17917"/>
    </source>
</evidence>
<evidence type="ECO:0000256" key="7">
    <source>
        <dbReference type="SAM" id="MobiDB-lite"/>
    </source>
</evidence>
<feature type="compositionally biased region" description="Acidic residues" evidence="7">
    <location>
        <begin position="364"/>
        <end position="374"/>
    </location>
</feature>
<dbReference type="PANTHER" id="PTHR34072:SF44">
    <property type="entry name" value="RNA-DIRECTED DNA POLYMERASE"/>
    <property type="match status" value="1"/>
</dbReference>
<comment type="caution">
    <text evidence="9">The sequence shown here is derived from an EMBL/GenBank/DDBJ whole genome shotgun (WGS) entry which is preliminary data.</text>
</comment>
<keyword evidence="6" id="KW-0695">RNA-directed DNA polymerase</keyword>
<keyword evidence="5" id="KW-0378">Hydrolase</keyword>
<dbReference type="GO" id="GO:0003964">
    <property type="term" value="F:RNA-directed DNA polymerase activity"/>
    <property type="evidence" value="ECO:0007669"/>
    <property type="project" value="UniProtKB-KW"/>
</dbReference>
<keyword evidence="2" id="KW-0548">Nucleotidyltransferase</keyword>
<dbReference type="Pfam" id="PF17917">
    <property type="entry name" value="RT_RNaseH"/>
    <property type="match status" value="1"/>
</dbReference>
<organism evidence="9 10">
    <name type="scientific">Lolium multiflorum</name>
    <name type="common">Italian ryegrass</name>
    <name type="synonym">Lolium perenne subsp. multiflorum</name>
    <dbReference type="NCBI Taxonomy" id="4521"/>
    <lineage>
        <taxon>Eukaryota</taxon>
        <taxon>Viridiplantae</taxon>
        <taxon>Streptophyta</taxon>
        <taxon>Embryophyta</taxon>
        <taxon>Tracheophyta</taxon>
        <taxon>Spermatophyta</taxon>
        <taxon>Magnoliopsida</taxon>
        <taxon>Liliopsida</taxon>
        <taxon>Poales</taxon>
        <taxon>Poaceae</taxon>
        <taxon>BOP clade</taxon>
        <taxon>Pooideae</taxon>
        <taxon>Poodae</taxon>
        <taxon>Poeae</taxon>
        <taxon>Poeae Chloroplast Group 2 (Poeae type)</taxon>
        <taxon>Loliodinae</taxon>
        <taxon>Loliinae</taxon>
        <taxon>Lolium</taxon>
    </lineage>
</organism>
<dbReference type="Proteomes" id="UP001231189">
    <property type="component" value="Unassembled WGS sequence"/>
</dbReference>
<keyword evidence="1" id="KW-0808">Transferase</keyword>
<accession>A0AAD8SMR7</accession>
<evidence type="ECO:0000313" key="9">
    <source>
        <dbReference type="EMBL" id="KAK1660347.1"/>
    </source>
</evidence>
<evidence type="ECO:0000256" key="4">
    <source>
        <dbReference type="ARBA" id="ARBA00022759"/>
    </source>
</evidence>
<evidence type="ECO:0000313" key="10">
    <source>
        <dbReference type="Proteomes" id="UP001231189"/>
    </source>
</evidence>
<reference evidence="9" key="1">
    <citation type="submission" date="2023-07" db="EMBL/GenBank/DDBJ databases">
        <title>A chromosome-level genome assembly of Lolium multiflorum.</title>
        <authorList>
            <person name="Chen Y."/>
            <person name="Copetti D."/>
            <person name="Kolliker R."/>
            <person name="Studer B."/>
        </authorList>
    </citation>
    <scope>NUCLEOTIDE SEQUENCE</scope>
    <source>
        <strain evidence="9">02402/16</strain>
        <tissue evidence="9">Leaf</tissue>
    </source>
</reference>
<dbReference type="PANTHER" id="PTHR34072">
    <property type="entry name" value="ENZYMATIC POLYPROTEIN-RELATED"/>
    <property type="match status" value="1"/>
</dbReference>
<evidence type="ECO:0000256" key="3">
    <source>
        <dbReference type="ARBA" id="ARBA00022722"/>
    </source>
</evidence>
<feature type="region of interest" description="Disordered" evidence="7">
    <location>
        <begin position="342"/>
        <end position="376"/>
    </location>
</feature>
<feature type="region of interest" description="Disordered" evidence="7">
    <location>
        <begin position="1"/>
        <end position="148"/>
    </location>
</feature>
<name>A0AAD8SMR7_LOLMU</name>
<feature type="compositionally biased region" description="Basic and acidic residues" evidence="7">
    <location>
        <begin position="70"/>
        <end position="80"/>
    </location>
</feature>
<dbReference type="GO" id="GO:0016787">
    <property type="term" value="F:hydrolase activity"/>
    <property type="evidence" value="ECO:0007669"/>
    <property type="project" value="UniProtKB-KW"/>
</dbReference>
<evidence type="ECO:0000256" key="1">
    <source>
        <dbReference type="ARBA" id="ARBA00022679"/>
    </source>
</evidence>
<feature type="compositionally biased region" description="Basic and acidic residues" evidence="7">
    <location>
        <begin position="110"/>
        <end position="130"/>
    </location>
</feature>
<feature type="compositionally biased region" description="Polar residues" evidence="7">
    <location>
        <begin position="56"/>
        <end position="65"/>
    </location>
</feature>
<dbReference type="SUPFAM" id="SSF56672">
    <property type="entry name" value="DNA/RNA polymerases"/>
    <property type="match status" value="1"/>
</dbReference>
<keyword evidence="3" id="KW-0540">Nuclease</keyword>
<dbReference type="CDD" id="cd09274">
    <property type="entry name" value="RNase_HI_RT_Ty3"/>
    <property type="match status" value="1"/>
</dbReference>
<dbReference type="InterPro" id="IPR043502">
    <property type="entry name" value="DNA/RNA_pol_sf"/>
</dbReference>
<keyword evidence="4" id="KW-0255">Endonuclease</keyword>
<evidence type="ECO:0000256" key="6">
    <source>
        <dbReference type="ARBA" id="ARBA00022918"/>
    </source>
</evidence>
<evidence type="ECO:0000256" key="5">
    <source>
        <dbReference type="ARBA" id="ARBA00022801"/>
    </source>
</evidence>
<feature type="compositionally biased region" description="Basic and acidic residues" evidence="7">
    <location>
        <begin position="89"/>
        <end position="103"/>
    </location>
</feature>
<sequence length="517" mass="58230">MTFQQRGHGEGRGRGHGGGGGRGQQRSDEVTPAGTRPPQTYEEYRDMTCLAHLDANGQSTHTNHNCKFANDLKADPEAGYKRARKNRPREKGGKAKEEHKDSSDMEENEAPSKPKGDTTTKSKNPYDKKSAAAYHTFLGRPTTKAKKSALRTLNATLPKTPQYVKWSKKPVTWSRDDHPELIPREHYALVVNPRIDGYDFSKRLMDGGRVDKKLNVIHYASKTLDAAQRNYATTEKELLAVVFACDKFRPYIVDSKVTIHTDHAAIRYLMEKKDAKPRLIRWVLLLQEFDLHIVDRKGADNPVADNLSRLENIAYDPVNDSFPNEQLAAIKVSSRDSPCIMVSNNKGKGPLEEDIQDPELKEEVESEDEGEVEEDPRVYPRATVASIGVVANPFNPKRSARISTGGKVPRRFLAPRTSPPGINNPFHTLIHNSQIERIPKAVLPSSWDMDRSNTAGRMKPEAEEWGNNSKSWDSPSDILLNRVEHNSELIRNLTYEIDELKELVKKLIKNSPPPPKE</sequence>
<evidence type="ECO:0000256" key="2">
    <source>
        <dbReference type="ARBA" id="ARBA00022695"/>
    </source>
</evidence>